<evidence type="ECO:0000256" key="2">
    <source>
        <dbReference type="SAM" id="SignalP"/>
    </source>
</evidence>
<dbReference type="RefSeq" id="WP_344008991.1">
    <property type="nucleotide sequence ID" value="NZ_BAAAIZ010000001.1"/>
</dbReference>
<feature type="region of interest" description="Disordered" evidence="1">
    <location>
        <begin position="37"/>
        <end position="90"/>
    </location>
</feature>
<evidence type="ECO:0000313" key="5">
    <source>
        <dbReference type="Proteomes" id="UP001500973"/>
    </source>
</evidence>
<sequence>MNITARRTRTHRTTGRRACALAAGVLAALLTTTACQPGSADGAGGPEPATSAAKSGEPGAAKTDGAGADQGAGKPDGATGSQGAADRKVPDCTPEHLAVSAVQEPADSKEARHLLVTVQNTGDTRCNLHRYPHLRLGADAQSTVPVIEDSAPDPGKPVTLARGAEAYAALLVSGGGRDEYEAESLGLTLQGPKQGTAIGKPVDVPLPAKPLYADDGQLVTYWTTASGAALDFIMSR</sequence>
<dbReference type="Proteomes" id="UP001500973">
    <property type="component" value="Unassembled WGS sequence"/>
</dbReference>
<keyword evidence="2" id="KW-0732">Signal</keyword>
<feature type="signal peptide" evidence="2">
    <location>
        <begin position="1"/>
        <end position="34"/>
    </location>
</feature>
<dbReference type="InterPro" id="IPR025326">
    <property type="entry name" value="DUF4232"/>
</dbReference>
<dbReference type="EMBL" id="BAAAIZ010000001">
    <property type="protein sequence ID" value="GAA1413941.1"/>
    <property type="molecule type" value="Genomic_DNA"/>
</dbReference>
<reference evidence="4 5" key="1">
    <citation type="journal article" date="2019" name="Int. J. Syst. Evol. Microbiol.">
        <title>The Global Catalogue of Microorganisms (GCM) 10K type strain sequencing project: providing services to taxonomists for standard genome sequencing and annotation.</title>
        <authorList>
            <consortium name="The Broad Institute Genomics Platform"/>
            <consortium name="The Broad Institute Genome Sequencing Center for Infectious Disease"/>
            <person name="Wu L."/>
            <person name="Ma J."/>
        </authorList>
    </citation>
    <scope>NUCLEOTIDE SEQUENCE [LARGE SCALE GENOMIC DNA]</scope>
    <source>
        <strain evidence="4 5">JCM 11756</strain>
    </source>
</reference>
<evidence type="ECO:0000259" key="3">
    <source>
        <dbReference type="Pfam" id="PF14016"/>
    </source>
</evidence>
<gene>
    <name evidence="4" type="ORF">GCM10009601_00770</name>
</gene>
<feature type="chain" id="PRO_5046176080" description="DUF4232 domain-containing protein" evidence="2">
    <location>
        <begin position="35"/>
        <end position="236"/>
    </location>
</feature>
<evidence type="ECO:0000256" key="1">
    <source>
        <dbReference type="SAM" id="MobiDB-lite"/>
    </source>
</evidence>
<protein>
    <recommendedName>
        <fullName evidence="3">DUF4232 domain-containing protein</fullName>
    </recommendedName>
</protein>
<dbReference type="Pfam" id="PF14016">
    <property type="entry name" value="DUF4232"/>
    <property type="match status" value="1"/>
</dbReference>
<proteinExistence type="predicted"/>
<evidence type="ECO:0000313" key="4">
    <source>
        <dbReference type="EMBL" id="GAA1413941.1"/>
    </source>
</evidence>
<name>A0ABN1YJ62_9ACTN</name>
<organism evidence="4 5">
    <name type="scientific">Streptomyces thermospinosisporus</name>
    <dbReference type="NCBI Taxonomy" id="161482"/>
    <lineage>
        <taxon>Bacteria</taxon>
        <taxon>Bacillati</taxon>
        <taxon>Actinomycetota</taxon>
        <taxon>Actinomycetes</taxon>
        <taxon>Kitasatosporales</taxon>
        <taxon>Streptomycetaceae</taxon>
        <taxon>Streptomyces</taxon>
    </lineage>
</organism>
<comment type="caution">
    <text evidence="4">The sequence shown here is derived from an EMBL/GenBank/DDBJ whole genome shotgun (WGS) entry which is preliminary data.</text>
</comment>
<feature type="domain" description="DUF4232" evidence="3">
    <location>
        <begin position="92"/>
        <end position="222"/>
    </location>
</feature>
<accession>A0ABN1YJ62</accession>
<dbReference type="PROSITE" id="PS51257">
    <property type="entry name" value="PROKAR_LIPOPROTEIN"/>
    <property type="match status" value="1"/>
</dbReference>
<keyword evidence="5" id="KW-1185">Reference proteome</keyword>